<gene>
    <name evidence="1" type="ORF">PC113_g4469</name>
    <name evidence="2" type="ORF">PC115_g4125</name>
    <name evidence="3" type="ORF">PC118_g3889</name>
    <name evidence="4" type="ORF">PC129_g3005</name>
</gene>
<proteinExistence type="predicted"/>
<dbReference type="Proteomes" id="UP000697107">
    <property type="component" value="Unassembled WGS sequence"/>
</dbReference>
<accession>A0A8T1D8A1</accession>
<dbReference type="EMBL" id="RCMI01000075">
    <property type="protein sequence ID" value="KAG2937604.1"/>
    <property type="molecule type" value="Genomic_DNA"/>
</dbReference>
<dbReference type="EMBL" id="RCMG01000077">
    <property type="protein sequence ID" value="KAG2864564.1"/>
    <property type="molecule type" value="Genomic_DNA"/>
</dbReference>
<name>A0A8T1D8A1_9STRA</name>
<dbReference type="Proteomes" id="UP000774804">
    <property type="component" value="Unassembled WGS sequence"/>
</dbReference>
<evidence type="ECO:0000313" key="3">
    <source>
        <dbReference type="EMBL" id="KAG2993677.1"/>
    </source>
</evidence>
<dbReference type="Proteomes" id="UP000735874">
    <property type="component" value="Unassembled WGS sequence"/>
</dbReference>
<dbReference type="Proteomes" id="UP000760860">
    <property type="component" value="Unassembled WGS sequence"/>
</dbReference>
<dbReference type="VEuPathDB" id="FungiDB:PC110_g1467"/>
<evidence type="ECO:0000313" key="5">
    <source>
        <dbReference type="Proteomes" id="UP000774804"/>
    </source>
</evidence>
<dbReference type="EMBL" id="RCML01000069">
    <property type="protein sequence ID" value="KAG2993677.1"/>
    <property type="molecule type" value="Genomic_DNA"/>
</dbReference>
<organism evidence="2 5">
    <name type="scientific">Phytophthora cactorum</name>
    <dbReference type="NCBI Taxonomy" id="29920"/>
    <lineage>
        <taxon>Eukaryota</taxon>
        <taxon>Sar</taxon>
        <taxon>Stramenopiles</taxon>
        <taxon>Oomycota</taxon>
        <taxon>Peronosporomycetes</taxon>
        <taxon>Peronosporales</taxon>
        <taxon>Peronosporaceae</taxon>
        <taxon>Phytophthora</taxon>
    </lineage>
</organism>
<reference evidence="2" key="1">
    <citation type="submission" date="2018-10" db="EMBL/GenBank/DDBJ databases">
        <title>Effector identification in a new, highly contiguous assembly of the strawberry crown rot pathogen Phytophthora cactorum.</title>
        <authorList>
            <person name="Armitage A.D."/>
            <person name="Nellist C.F."/>
            <person name="Bates H."/>
            <person name="Vickerstaff R.J."/>
            <person name="Harrison R.J."/>
        </authorList>
    </citation>
    <scope>NUCLEOTIDE SEQUENCE</scope>
    <source>
        <strain evidence="1">15-7</strain>
        <strain evidence="2">4032</strain>
        <strain evidence="3">P415</strain>
        <strain evidence="4">P421</strain>
    </source>
</reference>
<dbReference type="AlphaFoldDB" id="A0A8T1D8A1"/>
<evidence type="ECO:0000313" key="1">
    <source>
        <dbReference type="EMBL" id="KAG2864564.1"/>
    </source>
</evidence>
<sequence length="83" mass="9483">MPSSRMPKSDEVVERSVAAAGFSPRFGDWHVDWHVARHDVYGEIFCTKWRDRVIEAAEDVSDDGDAFSDDCLDEFSIWESESV</sequence>
<dbReference type="EMBL" id="RCMV01000058">
    <property type="protein sequence ID" value="KAG3226426.1"/>
    <property type="molecule type" value="Genomic_DNA"/>
</dbReference>
<evidence type="ECO:0000313" key="2">
    <source>
        <dbReference type="EMBL" id="KAG2937604.1"/>
    </source>
</evidence>
<evidence type="ECO:0000313" key="4">
    <source>
        <dbReference type="EMBL" id="KAG3226426.1"/>
    </source>
</evidence>
<comment type="caution">
    <text evidence="2">The sequence shown here is derived from an EMBL/GenBank/DDBJ whole genome shotgun (WGS) entry which is preliminary data.</text>
</comment>
<protein>
    <submittedName>
        <fullName evidence="2">Uncharacterized protein</fullName>
    </submittedName>
</protein>